<dbReference type="Gene3D" id="3.10.20.710">
    <property type="entry name" value="SATB, ubiquitin-like oligomerisation domain"/>
    <property type="match status" value="1"/>
</dbReference>
<dbReference type="GO" id="GO:0005634">
    <property type="term" value="C:nucleus"/>
    <property type="evidence" value="ECO:0007669"/>
    <property type="project" value="UniProtKB-SubCell"/>
</dbReference>
<name>A0A914WCX6_9BILA</name>
<feature type="domain" description="Homeobox" evidence="10">
    <location>
        <begin position="390"/>
        <end position="447"/>
    </location>
</feature>
<dbReference type="GO" id="GO:0006338">
    <property type="term" value="P:chromatin remodeling"/>
    <property type="evidence" value="ECO:0007669"/>
    <property type="project" value="InterPro"/>
</dbReference>
<dbReference type="GO" id="GO:0000978">
    <property type="term" value="F:RNA polymerase II cis-regulatory region sequence-specific DNA binding"/>
    <property type="evidence" value="ECO:0007669"/>
    <property type="project" value="TreeGrafter"/>
</dbReference>
<dbReference type="WBParaSite" id="PSAMB.scaffold3806size16836.g22550.t1">
    <property type="protein sequence ID" value="PSAMB.scaffold3806size16836.g22550.t1"/>
    <property type="gene ID" value="PSAMB.scaffold3806size16836.g22550"/>
</dbReference>
<evidence type="ECO:0000256" key="7">
    <source>
        <dbReference type="PROSITE-ProRule" id="PRU00108"/>
    </source>
</evidence>
<dbReference type="PROSITE" id="PS51982">
    <property type="entry name" value="CMP"/>
    <property type="match status" value="1"/>
</dbReference>
<dbReference type="InterPro" id="IPR039673">
    <property type="entry name" value="SATB1/SATB2"/>
</dbReference>
<feature type="domain" description="Homeobox" evidence="10">
    <location>
        <begin position="203"/>
        <end position="256"/>
    </location>
</feature>
<dbReference type="InterPro" id="IPR032392">
    <property type="entry name" value="ULD"/>
</dbReference>
<organism evidence="12 13">
    <name type="scientific">Plectus sambesii</name>
    <dbReference type="NCBI Taxonomy" id="2011161"/>
    <lineage>
        <taxon>Eukaryota</taxon>
        <taxon>Metazoa</taxon>
        <taxon>Ecdysozoa</taxon>
        <taxon>Nematoda</taxon>
        <taxon>Chromadorea</taxon>
        <taxon>Plectida</taxon>
        <taxon>Plectina</taxon>
        <taxon>Plectoidea</taxon>
        <taxon>Plectidae</taxon>
        <taxon>Plectus</taxon>
    </lineage>
</organism>
<dbReference type="PANTHER" id="PTHR15116">
    <property type="entry name" value="DNA-BINDING PROTEIN SATB FAMILY MEMBER"/>
    <property type="match status" value="1"/>
</dbReference>
<feature type="domain" description="CMP" evidence="11">
    <location>
        <begin position="1"/>
        <end position="103"/>
    </location>
</feature>
<keyword evidence="6 7" id="KW-0539">Nucleus</keyword>
<evidence type="ECO:0000256" key="4">
    <source>
        <dbReference type="ARBA" id="ARBA00023125"/>
    </source>
</evidence>
<dbReference type="CDD" id="cd00086">
    <property type="entry name" value="homeodomain"/>
    <property type="match status" value="2"/>
</dbReference>
<dbReference type="AlphaFoldDB" id="A0A914WCX6"/>
<dbReference type="PROSITE" id="PS50071">
    <property type="entry name" value="HOMEOBOX_2"/>
    <property type="match status" value="2"/>
</dbReference>
<evidence type="ECO:0000259" key="11">
    <source>
        <dbReference type="PROSITE" id="PS51982"/>
    </source>
</evidence>
<evidence type="ECO:0000313" key="12">
    <source>
        <dbReference type="Proteomes" id="UP000887566"/>
    </source>
</evidence>
<keyword evidence="12" id="KW-1185">Reference proteome</keyword>
<proteinExistence type="predicted"/>
<keyword evidence="4 7" id="KW-0238">DNA-binding</keyword>
<dbReference type="PANTHER" id="PTHR15116:SF16">
    <property type="entry name" value="DEFECTIVE PROVENTRICULUS, ISOFORM A"/>
    <property type="match status" value="1"/>
</dbReference>
<accession>A0A914WCX6</accession>
<keyword evidence="2" id="KW-0677">Repeat</keyword>
<keyword evidence="3" id="KW-0832">Ubl conjugation</keyword>
<evidence type="ECO:0000313" key="13">
    <source>
        <dbReference type="WBParaSite" id="PSAMB.scaffold3806size16836.g22550.t1"/>
    </source>
</evidence>
<feature type="compositionally biased region" description="Polar residues" evidence="9">
    <location>
        <begin position="329"/>
        <end position="356"/>
    </location>
</feature>
<dbReference type="Pfam" id="PF16534">
    <property type="entry name" value="ULD"/>
    <property type="match status" value="1"/>
</dbReference>
<evidence type="ECO:0000256" key="3">
    <source>
        <dbReference type="ARBA" id="ARBA00022843"/>
    </source>
</evidence>
<keyword evidence="5 7" id="KW-0371">Homeobox</keyword>
<dbReference type="InterPro" id="IPR038224">
    <property type="entry name" value="SATB_ULD_sf"/>
</dbReference>
<feature type="DNA-binding region" description="Homeobox" evidence="7">
    <location>
        <begin position="392"/>
        <end position="448"/>
    </location>
</feature>
<feature type="region of interest" description="Disordered" evidence="9">
    <location>
        <begin position="291"/>
        <end position="373"/>
    </location>
</feature>
<dbReference type="Pfam" id="PF00046">
    <property type="entry name" value="Homeodomain"/>
    <property type="match status" value="1"/>
</dbReference>
<dbReference type="InterPro" id="IPR001356">
    <property type="entry name" value="HD"/>
</dbReference>
<evidence type="ECO:0000256" key="6">
    <source>
        <dbReference type="ARBA" id="ARBA00023242"/>
    </source>
</evidence>
<comment type="subcellular location">
    <subcellularLocation>
        <location evidence="1 7 8">Nucleus</location>
    </subcellularLocation>
</comment>
<feature type="DNA-binding region" description="Homeobox" evidence="7">
    <location>
        <begin position="205"/>
        <end position="257"/>
    </location>
</feature>
<dbReference type="GO" id="GO:0000981">
    <property type="term" value="F:DNA-binding transcription factor activity, RNA polymerase II-specific"/>
    <property type="evidence" value="ECO:0007669"/>
    <property type="project" value="TreeGrafter"/>
</dbReference>
<evidence type="ECO:0000256" key="1">
    <source>
        <dbReference type="ARBA" id="ARBA00004123"/>
    </source>
</evidence>
<evidence type="ECO:0000256" key="5">
    <source>
        <dbReference type="ARBA" id="ARBA00023155"/>
    </source>
</evidence>
<evidence type="ECO:0000259" key="10">
    <source>
        <dbReference type="PROSITE" id="PS50071"/>
    </source>
</evidence>
<evidence type="ECO:0000256" key="8">
    <source>
        <dbReference type="RuleBase" id="RU000682"/>
    </source>
</evidence>
<reference evidence="13" key="1">
    <citation type="submission" date="2022-11" db="UniProtKB">
        <authorList>
            <consortium name="WormBaseParasite"/>
        </authorList>
    </citation>
    <scope>IDENTIFICATION</scope>
</reference>
<protein>
    <submittedName>
        <fullName evidence="13">Uncharacterized protein</fullName>
    </submittedName>
</protein>
<evidence type="ECO:0000256" key="2">
    <source>
        <dbReference type="ARBA" id="ARBA00022737"/>
    </source>
</evidence>
<dbReference type="Gene3D" id="1.10.10.60">
    <property type="entry name" value="Homeodomain-like"/>
    <property type="match status" value="2"/>
</dbReference>
<evidence type="ECO:0000256" key="9">
    <source>
        <dbReference type="SAM" id="MobiDB-lite"/>
    </source>
</evidence>
<dbReference type="SMART" id="SM00389">
    <property type="entry name" value="HOX"/>
    <property type="match status" value="2"/>
</dbReference>
<dbReference type="InterPro" id="IPR009057">
    <property type="entry name" value="Homeodomain-like_sf"/>
</dbReference>
<sequence>MFPVRVVVETVRDTECVGCAESGHVLADSYAIVSGHTSLSQLVDTVLAALGLQQLAYGAKGMVQLNNWKPLPFEKITDNQEASVETLLKDVSNHLTLKILTKQADSTTTECVADMKDRLLKAAVNRHPQILASIKNHQLKDLVAQVLAGDAPAIISRDQLHGFNHWLDELSNGKSPVTNGERSSPPALGATTRFNQLLEQPKLERWFREDPNPSRQKLLNYMNLLNASNFRRHHNKITYQQICNWFSNARAVHRQRNDGSPTSNGVKFMNGVGESRSTKFDFNSLLNRQQQSADGTVEGMNVSSESPVPIDDGNSRHSASDNGDEQENGMKQESTSSPDLSVDMNINGSTASTMSVSPKPRVTHSAGPTPVSGLAPGIARSRLMFDPLTELPLLEKWFEENPHPSWIQIDQYTETLNSYPYRQSYPPISTHNVKIWFKNRRAKCKRMLGTDLPAK</sequence>
<dbReference type="SUPFAM" id="SSF46689">
    <property type="entry name" value="Homeodomain-like"/>
    <property type="match status" value="2"/>
</dbReference>
<dbReference type="Proteomes" id="UP000887566">
    <property type="component" value="Unplaced"/>
</dbReference>
<dbReference type="FunFam" id="1.10.10.60:FF:000169">
    <property type="entry name" value="DNA-binding protein SATB1"/>
    <property type="match status" value="1"/>
</dbReference>